<evidence type="ECO:0000259" key="3">
    <source>
        <dbReference type="Pfam" id="PF20153"/>
    </source>
</evidence>
<feature type="transmembrane region" description="Helical" evidence="2">
    <location>
        <begin position="249"/>
        <end position="272"/>
    </location>
</feature>
<feature type="compositionally biased region" description="Polar residues" evidence="1">
    <location>
        <begin position="701"/>
        <end position="715"/>
    </location>
</feature>
<feature type="region of interest" description="Disordered" evidence="1">
    <location>
        <begin position="1"/>
        <end position="21"/>
    </location>
</feature>
<dbReference type="AlphaFoldDB" id="A0A166CM93"/>
<keyword evidence="5" id="KW-1185">Reference proteome</keyword>
<keyword evidence="2" id="KW-0812">Transmembrane</keyword>
<feature type="transmembrane region" description="Helical" evidence="2">
    <location>
        <begin position="209"/>
        <end position="237"/>
    </location>
</feature>
<name>A0A166CM93_9AGAM</name>
<protein>
    <recommendedName>
        <fullName evidence="3">DUF6535 domain-containing protein</fullName>
    </recommendedName>
</protein>
<gene>
    <name evidence="4" type="ORF">SISSUDRAFT_1120196</name>
</gene>
<keyword evidence="2" id="KW-0472">Membrane</keyword>
<feature type="region of interest" description="Disordered" evidence="1">
    <location>
        <begin position="701"/>
        <end position="722"/>
    </location>
</feature>
<dbReference type="Pfam" id="PF20153">
    <property type="entry name" value="DUF6535"/>
    <property type="match status" value="1"/>
</dbReference>
<feature type="domain" description="DUF6535" evidence="3">
    <location>
        <begin position="64"/>
        <end position="237"/>
    </location>
</feature>
<dbReference type="Proteomes" id="UP000076798">
    <property type="component" value="Unassembled WGS sequence"/>
</dbReference>
<evidence type="ECO:0000313" key="5">
    <source>
        <dbReference type="Proteomes" id="UP000076798"/>
    </source>
</evidence>
<organism evidence="4 5">
    <name type="scientific">Sistotremastrum suecicum HHB10207 ss-3</name>
    <dbReference type="NCBI Taxonomy" id="1314776"/>
    <lineage>
        <taxon>Eukaryota</taxon>
        <taxon>Fungi</taxon>
        <taxon>Dikarya</taxon>
        <taxon>Basidiomycota</taxon>
        <taxon>Agaricomycotina</taxon>
        <taxon>Agaricomycetes</taxon>
        <taxon>Sistotremastrales</taxon>
        <taxon>Sistotremastraceae</taxon>
        <taxon>Sistotremastrum</taxon>
    </lineage>
</organism>
<feature type="transmembrane region" description="Helical" evidence="2">
    <location>
        <begin position="88"/>
        <end position="107"/>
    </location>
</feature>
<reference evidence="4 5" key="1">
    <citation type="journal article" date="2016" name="Mol. Biol. Evol.">
        <title>Comparative Genomics of Early-Diverging Mushroom-Forming Fungi Provides Insights into the Origins of Lignocellulose Decay Capabilities.</title>
        <authorList>
            <person name="Nagy L.G."/>
            <person name="Riley R."/>
            <person name="Tritt A."/>
            <person name="Adam C."/>
            <person name="Daum C."/>
            <person name="Floudas D."/>
            <person name="Sun H."/>
            <person name="Yadav J.S."/>
            <person name="Pangilinan J."/>
            <person name="Larsson K.H."/>
            <person name="Matsuura K."/>
            <person name="Barry K."/>
            <person name="Labutti K."/>
            <person name="Kuo R."/>
            <person name="Ohm R.A."/>
            <person name="Bhattacharya S.S."/>
            <person name="Shirouzu T."/>
            <person name="Yoshinaga Y."/>
            <person name="Martin F.M."/>
            <person name="Grigoriev I.V."/>
            <person name="Hibbett D.S."/>
        </authorList>
    </citation>
    <scope>NUCLEOTIDE SEQUENCE [LARGE SCALE GENOMIC DNA]</scope>
    <source>
        <strain evidence="4 5">HHB10207 ss-3</strain>
    </source>
</reference>
<evidence type="ECO:0000256" key="2">
    <source>
        <dbReference type="SAM" id="Phobius"/>
    </source>
</evidence>
<evidence type="ECO:0000256" key="1">
    <source>
        <dbReference type="SAM" id="MobiDB-lite"/>
    </source>
</evidence>
<evidence type="ECO:0000313" key="4">
    <source>
        <dbReference type="EMBL" id="KZT37616.1"/>
    </source>
</evidence>
<sequence length="737" mass="83137">MSRSDETDSNRGDGRHLDPFDSPKFHELIGLLRKQTASLETLAKDARRDELPYNAGKWNDEPAWNALFQSTMRKTKEKAEEWKSGMDATLVFIALFLTVVTAFLVPVTQSLSAGSPTAPVSITIINSSNIQISTQNSTAQPQGKPPQPAISTQVITFFFYMALIGSILTAILCVLGRQWIGKMTSIPYGDTFLERTLRHEARKEMAEKWLAPLVSTLQGSLISSIAFFVFGFLYQLWCLTISFETPPAILVIVSVLGTLSSSLVALVIAATVGHAVRYRQSPFQSPFSIWLGSKFRTWFSLKDQPIDRPFASLFEERLPQSMYPRATQDTDLMTKSAMNVYSRLVTDLTESELLDTVVPSLLDRRWVQINALEASLLAAIRFLSTDSSLRVKVTIAQYLHRLPGRLFPVSGVYVTPLLRSYSQKIIALLHGLFQDATAIQAEYRKDYFLAMASFICDMNNLYDAMDRPWRHSYEECIAHILASFQIPMPASDDHKLIFDIALDLCLGIQRTEKDDILTDIVSHVDRDILVKSLIRQPHRAITLTMPLVLFAIKGNEESALRAVDNFIRALPDDDENALIYLRAFAVHVFIAHEAGINLAPPGLERFPRLVKFIKEKCNYKEKLRACRTFLNSFEYVDMSWPIDRDAVLEFLRLCEEKFLTRQEAQYYIPYYTELPPSSINLPGMIASEEFASRVIEDAGAETSSGISIGQRNRVTPTRPETDEVKGEARTFTSIGME</sequence>
<dbReference type="InterPro" id="IPR045338">
    <property type="entry name" value="DUF6535"/>
</dbReference>
<feature type="transmembrane region" description="Helical" evidence="2">
    <location>
        <begin position="154"/>
        <end position="175"/>
    </location>
</feature>
<dbReference type="EMBL" id="KV428080">
    <property type="protein sequence ID" value="KZT37616.1"/>
    <property type="molecule type" value="Genomic_DNA"/>
</dbReference>
<proteinExistence type="predicted"/>
<accession>A0A166CM93</accession>
<dbReference type="OrthoDB" id="3219854at2759"/>
<keyword evidence="2" id="KW-1133">Transmembrane helix</keyword>